<evidence type="ECO:0000313" key="2">
    <source>
        <dbReference type="Proteomes" id="UP001341840"/>
    </source>
</evidence>
<organism evidence="1 2">
    <name type="scientific">Stylosanthes scabra</name>
    <dbReference type="NCBI Taxonomy" id="79078"/>
    <lineage>
        <taxon>Eukaryota</taxon>
        <taxon>Viridiplantae</taxon>
        <taxon>Streptophyta</taxon>
        <taxon>Embryophyta</taxon>
        <taxon>Tracheophyta</taxon>
        <taxon>Spermatophyta</taxon>
        <taxon>Magnoliopsida</taxon>
        <taxon>eudicotyledons</taxon>
        <taxon>Gunneridae</taxon>
        <taxon>Pentapetalae</taxon>
        <taxon>rosids</taxon>
        <taxon>fabids</taxon>
        <taxon>Fabales</taxon>
        <taxon>Fabaceae</taxon>
        <taxon>Papilionoideae</taxon>
        <taxon>50 kb inversion clade</taxon>
        <taxon>dalbergioids sensu lato</taxon>
        <taxon>Dalbergieae</taxon>
        <taxon>Pterocarpus clade</taxon>
        <taxon>Stylosanthes</taxon>
    </lineage>
</organism>
<dbReference type="EMBL" id="JASCZI010181720">
    <property type="protein sequence ID" value="MED6185508.1"/>
    <property type="molecule type" value="Genomic_DNA"/>
</dbReference>
<accession>A0ABU6WN36</accession>
<comment type="caution">
    <text evidence="1">The sequence shown here is derived from an EMBL/GenBank/DDBJ whole genome shotgun (WGS) entry which is preliminary data.</text>
</comment>
<keyword evidence="2" id="KW-1185">Reference proteome</keyword>
<reference evidence="1 2" key="1">
    <citation type="journal article" date="2023" name="Plants (Basel)">
        <title>Bridging the Gap: Combining Genomics and Transcriptomics Approaches to Understand Stylosanthes scabra, an Orphan Legume from the Brazilian Caatinga.</title>
        <authorList>
            <person name="Ferreira-Neto J.R.C."/>
            <person name="da Silva M.D."/>
            <person name="Binneck E."/>
            <person name="de Melo N.F."/>
            <person name="da Silva R.H."/>
            <person name="de Melo A.L.T.M."/>
            <person name="Pandolfi V."/>
            <person name="Bustamante F.O."/>
            <person name="Brasileiro-Vidal A.C."/>
            <person name="Benko-Iseppon A.M."/>
        </authorList>
    </citation>
    <scope>NUCLEOTIDE SEQUENCE [LARGE SCALE GENOMIC DNA]</scope>
    <source>
        <tissue evidence="1">Leaves</tissue>
    </source>
</reference>
<sequence>MPKADKLYRIPAVTRRQNGACLGVGAAAGRLGAGNLALGAEYGRLGAGLGAWASNSSAATFSGLFQAQINCKPETFIYQIEAPDVSFRMQLESDHLEFCSSRYF</sequence>
<name>A0ABU6WN36_9FABA</name>
<gene>
    <name evidence="1" type="ORF">PIB30_057798</name>
</gene>
<protein>
    <submittedName>
        <fullName evidence="1">Uncharacterized protein</fullName>
    </submittedName>
</protein>
<proteinExistence type="predicted"/>
<evidence type="ECO:0000313" key="1">
    <source>
        <dbReference type="EMBL" id="MED6185508.1"/>
    </source>
</evidence>
<dbReference type="Proteomes" id="UP001341840">
    <property type="component" value="Unassembled WGS sequence"/>
</dbReference>